<dbReference type="EMBL" id="QUNO01000046">
    <property type="protein sequence ID" value="REH17451.1"/>
    <property type="molecule type" value="Genomic_DNA"/>
</dbReference>
<evidence type="ECO:0000313" key="2">
    <source>
        <dbReference type="Proteomes" id="UP000256269"/>
    </source>
</evidence>
<reference evidence="1 2" key="1">
    <citation type="submission" date="2018-08" db="EMBL/GenBank/DDBJ databases">
        <title>Genomic Encyclopedia of Archaeal and Bacterial Type Strains, Phase II (KMG-II): from individual species to whole genera.</title>
        <authorList>
            <person name="Goeker M."/>
        </authorList>
    </citation>
    <scope>NUCLEOTIDE SEQUENCE [LARGE SCALE GENOMIC DNA]</scope>
    <source>
        <strain evidence="1 2">DSM 45791</strain>
    </source>
</reference>
<organism evidence="1 2">
    <name type="scientific">Kutzneria buriramensis</name>
    <dbReference type="NCBI Taxonomy" id="1045776"/>
    <lineage>
        <taxon>Bacteria</taxon>
        <taxon>Bacillati</taxon>
        <taxon>Actinomycetota</taxon>
        <taxon>Actinomycetes</taxon>
        <taxon>Pseudonocardiales</taxon>
        <taxon>Pseudonocardiaceae</taxon>
        <taxon>Kutzneria</taxon>
    </lineage>
</organism>
<dbReference type="Proteomes" id="UP000256269">
    <property type="component" value="Unassembled WGS sequence"/>
</dbReference>
<evidence type="ECO:0000313" key="1">
    <source>
        <dbReference type="EMBL" id="REH17451.1"/>
    </source>
</evidence>
<comment type="caution">
    <text evidence="1">The sequence shown here is derived from an EMBL/GenBank/DDBJ whole genome shotgun (WGS) entry which is preliminary data.</text>
</comment>
<dbReference type="AlphaFoldDB" id="A0A3E0G5W5"/>
<gene>
    <name evidence="1" type="ORF">BCF44_1467</name>
</gene>
<keyword evidence="2" id="KW-1185">Reference proteome</keyword>
<proteinExistence type="predicted"/>
<accession>A0A3E0G5W5</accession>
<protein>
    <submittedName>
        <fullName evidence="1">Uncharacterized protein</fullName>
    </submittedName>
</protein>
<name>A0A3E0G5W5_9PSEU</name>
<sequence length="95" mass="10105">MNRAKNRTVTFFVQQREFGVDAGFIAQRPMIPIACAAARTVAVGIAAAFAAGAALVAANHYFGHQGRTEVLVDGQHVADTSVSDLVDVRLLAFMD</sequence>
<dbReference type="RefSeq" id="WP_147329097.1">
    <property type="nucleotide sequence ID" value="NZ_CP144375.1"/>
</dbReference>